<dbReference type="Proteomes" id="UP000726777">
    <property type="component" value="Unassembled WGS sequence"/>
</dbReference>
<gene>
    <name evidence="2" type="ORF">IB292_02320</name>
</gene>
<proteinExistence type="predicted"/>
<evidence type="ECO:0000256" key="1">
    <source>
        <dbReference type="SAM" id="Phobius"/>
    </source>
</evidence>
<organism evidence="2 3">
    <name type="scientific">Vibrio parahaemolyticus</name>
    <dbReference type="NCBI Taxonomy" id="670"/>
    <lineage>
        <taxon>Bacteria</taxon>
        <taxon>Pseudomonadati</taxon>
        <taxon>Pseudomonadota</taxon>
        <taxon>Gammaproteobacteria</taxon>
        <taxon>Vibrionales</taxon>
        <taxon>Vibrionaceae</taxon>
        <taxon>Vibrio</taxon>
    </lineage>
</organism>
<sequence length="127" mass="13969">MHKNTLLLASVALAGATMFHLSKFEPLAVLMAISIPLLVYLALSKSQPSNTKEVSKYSNVSALFSLSHRDCEEVFEVGIGLENVTPMPEQAWICELAKRATICAQNRFSGRNPELVKVTLLSYDLNS</sequence>
<name>A0A9Q3YGC1_VIBPH</name>
<reference evidence="2" key="1">
    <citation type="submission" date="2020-09" db="EMBL/GenBank/DDBJ databases">
        <title>Genome sequence of Vibrio parahaemolyticus isolates.</title>
        <authorList>
            <person name="Hammerl J.A."/>
            <person name="Strauch E."/>
        </authorList>
    </citation>
    <scope>NUCLEOTIDE SEQUENCE</scope>
    <source>
        <strain evidence="2">17-VB00146</strain>
    </source>
</reference>
<keyword evidence="1" id="KW-1133">Transmembrane helix</keyword>
<accession>A0A9Q3YGC1</accession>
<keyword evidence="1" id="KW-0812">Transmembrane</keyword>
<evidence type="ECO:0000313" key="2">
    <source>
        <dbReference type="EMBL" id="MCC3803864.1"/>
    </source>
</evidence>
<feature type="transmembrane region" description="Helical" evidence="1">
    <location>
        <begin position="26"/>
        <end position="43"/>
    </location>
</feature>
<dbReference type="RefSeq" id="WP_228085538.1">
    <property type="nucleotide sequence ID" value="NZ_JACVHL010000002.1"/>
</dbReference>
<dbReference type="EMBL" id="JACVHL010000002">
    <property type="protein sequence ID" value="MCC3803864.1"/>
    <property type="molecule type" value="Genomic_DNA"/>
</dbReference>
<dbReference type="AlphaFoldDB" id="A0A9Q3YGC1"/>
<protein>
    <submittedName>
        <fullName evidence="2">Uncharacterized protein</fullName>
    </submittedName>
</protein>
<keyword evidence="1" id="KW-0472">Membrane</keyword>
<comment type="caution">
    <text evidence="2">The sequence shown here is derived from an EMBL/GenBank/DDBJ whole genome shotgun (WGS) entry which is preliminary data.</text>
</comment>
<evidence type="ECO:0000313" key="3">
    <source>
        <dbReference type="Proteomes" id="UP000726777"/>
    </source>
</evidence>